<dbReference type="Proteomes" id="UP000313312">
    <property type="component" value="Unassembled WGS sequence"/>
</dbReference>
<gene>
    <name evidence="1" type="ORF">DID87_00990</name>
</gene>
<sequence>MRSSYFLQSAKYKTRQENDLILNLIDLVKDDAKIAFANIGDVVNWKSYDVPLLDEFGKPRLDKNGNQIISHETNVYLKSSDEVDPIVIDKVTSGNGITTVKLKDSDKAKERLYKYFNNSDDENNNISTVEKLLSAITQGVRNDNQDR</sequence>
<evidence type="ECO:0000313" key="2">
    <source>
        <dbReference type="Proteomes" id="UP000313312"/>
    </source>
</evidence>
<dbReference type="AlphaFoldDB" id="A0A5C4TM39"/>
<name>A0A5C4TM39_FRUSA</name>
<reference evidence="1 2" key="1">
    <citation type="submission" date="2018-05" db="EMBL/GenBank/DDBJ databases">
        <title>Lactobacillus sanfranciscensis Ah4 draft denome sequence.</title>
        <authorList>
            <person name="Zhang G."/>
        </authorList>
    </citation>
    <scope>NUCLEOTIDE SEQUENCE [LARGE SCALE GENOMIC DNA]</scope>
    <source>
        <strain evidence="1 2">Ah4</strain>
    </source>
</reference>
<organism evidence="1 2">
    <name type="scientific">Fructilactobacillus sanfranciscensis</name>
    <name type="common">Lactobacillus sanfranciscensis</name>
    <dbReference type="NCBI Taxonomy" id="1625"/>
    <lineage>
        <taxon>Bacteria</taxon>
        <taxon>Bacillati</taxon>
        <taxon>Bacillota</taxon>
        <taxon>Bacilli</taxon>
        <taxon>Lactobacillales</taxon>
        <taxon>Lactobacillaceae</taxon>
        <taxon>Fructilactobacillus</taxon>
    </lineage>
</organism>
<dbReference type="InterPro" id="IPR005335">
    <property type="entry name" value="Terminase_ssu"/>
</dbReference>
<dbReference type="GO" id="GO:0051276">
    <property type="term" value="P:chromosome organization"/>
    <property type="evidence" value="ECO:0007669"/>
    <property type="project" value="InterPro"/>
</dbReference>
<evidence type="ECO:0000313" key="1">
    <source>
        <dbReference type="EMBL" id="TNK90953.1"/>
    </source>
</evidence>
<dbReference type="Pfam" id="PF03592">
    <property type="entry name" value="Terminase_2"/>
    <property type="match status" value="1"/>
</dbReference>
<accession>A0A5C4TM39</accession>
<dbReference type="EMBL" id="QFCR01000002">
    <property type="protein sequence ID" value="TNK90953.1"/>
    <property type="molecule type" value="Genomic_DNA"/>
</dbReference>
<proteinExistence type="predicted"/>
<comment type="caution">
    <text evidence="1">The sequence shown here is derived from an EMBL/GenBank/DDBJ whole genome shotgun (WGS) entry which is preliminary data.</text>
</comment>
<protein>
    <submittedName>
        <fullName evidence="1">Uncharacterized protein</fullName>
    </submittedName>
</protein>